<protein>
    <submittedName>
        <fullName evidence="2">ThiF family adenylyltransferase</fullName>
    </submittedName>
</protein>
<dbReference type="CDD" id="cd00757">
    <property type="entry name" value="ThiF_MoeB_HesA_family"/>
    <property type="match status" value="1"/>
</dbReference>
<dbReference type="PANTHER" id="PTHR10953">
    <property type="entry name" value="UBIQUITIN-ACTIVATING ENZYME E1"/>
    <property type="match status" value="1"/>
</dbReference>
<evidence type="ECO:0000313" key="2">
    <source>
        <dbReference type="EMBL" id="MFC4735019.1"/>
    </source>
</evidence>
<dbReference type="Gene3D" id="3.40.50.720">
    <property type="entry name" value="NAD(P)-binding Rossmann-like Domain"/>
    <property type="match status" value="1"/>
</dbReference>
<keyword evidence="3" id="KW-1185">Reference proteome</keyword>
<dbReference type="SUPFAM" id="SSF69572">
    <property type="entry name" value="Activating enzymes of the ubiquitin-like proteins"/>
    <property type="match status" value="1"/>
</dbReference>
<dbReference type="GO" id="GO:0016779">
    <property type="term" value="F:nucleotidyltransferase activity"/>
    <property type="evidence" value="ECO:0007669"/>
    <property type="project" value="UniProtKB-KW"/>
</dbReference>
<dbReference type="InterPro" id="IPR045886">
    <property type="entry name" value="ThiF/MoeB/HesA"/>
</dbReference>
<dbReference type="RefSeq" id="WP_377907643.1">
    <property type="nucleotide sequence ID" value="NZ_JBHSGK010000001.1"/>
</dbReference>
<organism evidence="2 3">
    <name type="scientific">Bacillus daqingensis</name>
    <dbReference type="NCBI Taxonomy" id="872396"/>
    <lineage>
        <taxon>Bacteria</taxon>
        <taxon>Bacillati</taxon>
        <taxon>Bacillota</taxon>
        <taxon>Bacilli</taxon>
        <taxon>Bacillales</taxon>
        <taxon>Bacillaceae</taxon>
        <taxon>Bacillus</taxon>
    </lineage>
</organism>
<proteinExistence type="predicted"/>
<comment type="caution">
    <text evidence="2">The sequence shown here is derived from an EMBL/GenBank/DDBJ whole genome shotgun (WGS) entry which is preliminary data.</text>
</comment>
<name>A0ABV9NST6_9BACI</name>
<dbReference type="PANTHER" id="PTHR10953:SF102">
    <property type="entry name" value="ADENYLYLTRANSFERASE AND SULFURTRANSFERASE MOCS3"/>
    <property type="match status" value="1"/>
</dbReference>
<gene>
    <name evidence="2" type="ORF">ACFO4L_00350</name>
</gene>
<evidence type="ECO:0000259" key="1">
    <source>
        <dbReference type="Pfam" id="PF00899"/>
    </source>
</evidence>
<keyword evidence="2" id="KW-0808">Transferase</keyword>
<dbReference type="Proteomes" id="UP001595896">
    <property type="component" value="Unassembled WGS sequence"/>
</dbReference>
<evidence type="ECO:0000313" key="3">
    <source>
        <dbReference type="Proteomes" id="UP001595896"/>
    </source>
</evidence>
<reference evidence="3" key="1">
    <citation type="journal article" date="2019" name="Int. J. Syst. Evol. Microbiol.">
        <title>The Global Catalogue of Microorganisms (GCM) 10K type strain sequencing project: providing services to taxonomists for standard genome sequencing and annotation.</title>
        <authorList>
            <consortium name="The Broad Institute Genomics Platform"/>
            <consortium name="The Broad Institute Genome Sequencing Center for Infectious Disease"/>
            <person name="Wu L."/>
            <person name="Ma J."/>
        </authorList>
    </citation>
    <scope>NUCLEOTIDE SEQUENCE [LARGE SCALE GENOMIC DNA]</scope>
    <source>
        <strain evidence="3">JCM 12165</strain>
    </source>
</reference>
<dbReference type="InterPro" id="IPR035985">
    <property type="entry name" value="Ubiquitin-activating_enz"/>
</dbReference>
<dbReference type="Pfam" id="PF00899">
    <property type="entry name" value="ThiF"/>
    <property type="match status" value="1"/>
</dbReference>
<accession>A0ABV9NST6</accession>
<feature type="domain" description="THIF-type NAD/FAD binding fold" evidence="1">
    <location>
        <begin position="5"/>
        <end position="240"/>
    </location>
</feature>
<dbReference type="InterPro" id="IPR000594">
    <property type="entry name" value="ThiF_NAD_FAD-bd"/>
</dbReference>
<keyword evidence="2" id="KW-0548">Nucleotidyltransferase</keyword>
<sequence length="334" mass="36178">MKDRYSRQELFAPIGMEGQKQISHSSVLIAGAGALGSAIAETMVRAGVGSVAIVDRDYVEPSNLQRQQLYTEQDALEQKPKATAAEERLRQINSGVHIKGITGEITPELLASFKGADLILDGLDNFETRLLLNDFCSKYSIPWIYGACVASGGLACTILPGKTACLSCIVGAVPAGGDTCDTAGILGPVVQMTAAYQTAEALKLLSGNLDKLRDGMVRFDLWEPAVHVIGTSKMKQKNCPSCGEEAVYPFLNGSGTRLSVLCGRDTVQVRPSQTVDIEEVLQRLKPLVQLQNEYLLQLDLEGTRTVLFRDGRALMHGLSNTEKALRLYQRFISG</sequence>
<dbReference type="EMBL" id="JBHSGK010000001">
    <property type="protein sequence ID" value="MFC4735019.1"/>
    <property type="molecule type" value="Genomic_DNA"/>
</dbReference>